<name>A0AAW7NFB9_BACCE</name>
<evidence type="ECO:0000313" key="1">
    <source>
        <dbReference type="EMBL" id="MDN4872995.1"/>
    </source>
</evidence>
<dbReference type="SUPFAM" id="SSF56784">
    <property type="entry name" value="HAD-like"/>
    <property type="match status" value="1"/>
</dbReference>
<accession>A0AAW7NFB9</accession>
<evidence type="ECO:0000313" key="2">
    <source>
        <dbReference type="Proteomes" id="UP001175137"/>
    </source>
</evidence>
<dbReference type="GO" id="GO:0005829">
    <property type="term" value="C:cytosol"/>
    <property type="evidence" value="ECO:0007669"/>
    <property type="project" value="TreeGrafter"/>
</dbReference>
<dbReference type="GO" id="GO:0000287">
    <property type="term" value="F:magnesium ion binding"/>
    <property type="evidence" value="ECO:0007669"/>
    <property type="project" value="TreeGrafter"/>
</dbReference>
<dbReference type="InterPro" id="IPR023214">
    <property type="entry name" value="HAD_sf"/>
</dbReference>
<keyword evidence="1" id="KW-0378">Hydrolase</keyword>
<proteinExistence type="predicted"/>
<dbReference type="InterPro" id="IPR006379">
    <property type="entry name" value="HAD-SF_hydro_IIB"/>
</dbReference>
<dbReference type="NCBIfam" id="TIGR01484">
    <property type="entry name" value="HAD-SF-IIB"/>
    <property type="match status" value="1"/>
</dbReference>
<organism evidence="1 2">
    <name type="scientific">Bacillus cereus</name>
    <dbReference type="NCBI Taxonomy" id="1396"/>
    <lineage>
        <taxon>Bacteria</taxon>
        <taxon>Bacillati</taxon>
        <taxon>Bacillota</taxon>
        <taxon>Bacilli</taxon>
        <taxon>Bacillales</taxon>
        <taxon>Bacillaceae</taxon>
        <taxon>Bacillus</taxon>
        <taxon>Bacillus cereus group</taxon>
    </lineage>
</organism>
<dbReference type="Gene3D" id="3.30.1240.10">
    <property type="match status" value="1"/>
</dbReference>
<comment type="caution">
    <text evidence="1">The sequence shown here is derived from an EMBL/GenBank/DDBJ whole genome shotgun (WGS) entry which is preliminary data.</text>
</comment>
<dbReference type="PANTHER" id="PTHR10000">
    <property type="entry name" value="PHOSPHOSERINE PHOSPHATASE"/>
    <property type="match status" value="1"/>
</dbReference>
<sequence>MSEIINVKEVLLDKKLIIFDIDGTLHNNESQRELDSSTISLLNEINKIIPITFASGRYVTSALSCLKNFNFRYPLVCANGSTVYNPVNKEIIKQKTFSAEIVNRIYQEYSNNFYFASDIGSEIYTCSRKSKILYSISFGTDSNYIKDNLKQMLESNSSILILMPKYKDVNLPIGHLNSIVNPFEVKLQNGTNYIEIKYGQSNKFCGVQTLREFLSLDDKEILAFGNDENDIELFKSVGTSVAVENALEILKENATFTLQNSINDFLEESLYLLKSKKGAIL</sequence>
<reference evidence="1" key="1">
    <citation type="submission" date="2023-07" db="EMBL/GenBank/DDBJ databases">
        <title>Complete genome sequence of Bacillus cereus SRCM126073 isolated from soil.</title>
        <authorList>
            <person name="Yang H.-G."/>
            <person name="Ryu M.-S."/>
            <person name="Ha G.-S."/>
            <person name="Yang H.-J."/>
            <person name="Jeong D.-Y."/>
        </authorList>
    </citation>
    <scope>NUCLEOTIDE SEQUENCE</scope>
    <source>
        <strain evidence="1">SRCM126073</strain>
    </source>
</reference>
<protein>
    <submittedName>
        <fullName evidence="1">HAD family hydrolase</fullName>
        <ecNumber evidence="1">3.1.3.-</ecNumber>
    </submittedName>
</protein>
<dbReference type="Proteomes" id="UP001175137">
    <property type="component" value="Unassembled WGS sequence"/>
</dbReference>
<dbReference type="AlphaFoldDB" id="A0AAW7NFB9"/>
<dbReference type="Gene3D" id="3.40.50.1000">
    <property type="entry name" value="HAD superfamily/HAD-like"/>
    <property type="match status" value="1"/>
</dbReference>
<gene>
    <name evidence="1" type="ORF">QYM23_09010</name>
</gene>
<dbReference type="InterPro" id="IPR036412">
    <property type="entry name" value="HAD-like_sf"/>
</dbReference>
<dbReference type="EC" id="3.1.3.-" evidence="1"/>
<dbReference type="EMBL" id="JAUIQW010000001">
    <property type="protein sequence ID" value="MDN4872995.1"/>
    <property type="molecule type" value="Genomic_DNA"/>
</dbReference>
<dbReference type="Pfam" id="PF08282">
    <property type="entry name" value="Hydrolase_3"/>
    <property type="match status" value="1"/>
</dbReference>
<dbReference type="GO" id="GO:0016791">
    <property type="term" value="F:phosphatase activity"/>
    <property type="evidence" value="ECO:0007669"/>
    <property type="project" value="UniProtKB-ARBA"/>
</dbReference>
<dbReference type="PANTHER" id="PTHR10000:SF8">
    <property type="entry name" value="HAD SUPERFAMILY HYDROLASE-LIKE, TYPE 3"/>
    <property type="match status" value="1"/>
</dbReference>
<dbReference type="RefSeq" id="WP_283729686.1">
    <property type="nucleotide sequence ID" value="NZ_CP125992.1"/>
</dbReference>